<evidence type="ECO:0000256" key="3">
    <source>
        <dbReference type="ARBA" id="ARBA00022596"/>
    </source>
</evidence>
<evidence type="ECO:0000259" key="10">
    <source>
        <dbReference type="Pfam" id="PF08753"/>
    </source>
</evidence>
<dbReference type="KEGG" id="oyw:OdinLCB4_006590"/>
<feature type="domain" description="Ribbon-helix-helix protein CopG" evidence="9">
    <location>
        <begin position="6"/>
        <end position="45"/>
    </location>
</feature>
<reference evidence="11" key="2">
    <citation type="journal article" date="2022" name="Nat. Microbiol.">
        <title>A closed Candidatus Odinarchaeum chromosome exposes Asgard archaeal viruses.</title>
        <authorList>
            <person name="Tamarit D."/>
            <person name="Caceres E.F."/>
            <person name="Krupovic M."/>
            <person name="Nijland R."/>
            <person name="Eme L."/>
            <person name="Robinson N.P."/>
            <person name="Ettema T.J.G."/>
        </authorList>
    </citation>
    <scope>NUCLEOTIDE SEQUENCE</scope>
    <source>
        <strain evidence="11">LCB_4</strain>
    </source>
</reference>
<dbReference type="InterPro" id="IPR022988">
    <property type="entry name" value="Ni_resp_reg_NikR"/>
</dbReference>
<evidence type="ECO:0000259" key="9">
    <source>
        <dbReference type="Pfam" id="PF01402"/>
    </source>
</evidence>
<keyword evidence="3 8" id="KW-0533">Nickel</keyword>
<dbReference type="HAMAP" id="MF_00476">
    <property type="entry name" value="NikR"/>
    <property type="match status" value="1"/>
</dbReference>
<keyword evidence="5 8" id="KW-0805">Transcription regulation</keyword>
<dbReference type="Gene3D" id="3.30.70.1150">
    <property type="entry name" value="ACT-like. Chain A, domain 2"/>
    <property type="match status" value="1"/>
</dbReference>
<keyword evidence="6 8" id="KW-0238">DNA-binding</keyword>
<feature type="domain" description="Transcription factor NikR nickel binding C-terminal" evidence="10">
    <location>
        <begin position="58"/>
        <end position="134"/>
    </location>
</feature>
<feature type="binding site" evidence="8">
    <location>
        <position position="81"/>
    </location>
    <ligand>
        <name>Ni(2+)</name>
        <dbReference type="ChEBI" id="CHEBI:49786"/>
    </ligand>
</feature>
<dbReference type="SUPFAM" id="SSF55021">
    <property type="entry name" value="ACT-like"/>
    <property type="match status" value="1"/>
</dbReference>
<dbReference type="NCBIfam" id="NF003381">
    <property type="entry name" value="PRK04460.1"/>
    <property type="match status" value="1"/>
</dbReference>
<evidence type="ECO:0000256" key="6">
    <source>
        <dbReference type="ARBA" id="ARBA00023125"/>
    </source>
</evidence>
<dbReference type="InterPro" id="IPR002145">
    <property type="entry name" value="CopG"/>
</dbReference>
<dbReference type="PANTHER" id="PTHR34719">
    <property type="entry name" value="NICKEL-RESPONSIVE REGULATOR"/>
    <property type="match status" value="1"/>
</dbReference>
<evidence type="ECO:0000256" key="7">
    <source>
        <dbReference type="ARBA" id="ARBA00023163"/>
    </source>
</evidence>
<dbReference type="Pfam" id="PF08753">
    <property type="entry name" value="NikR_C"/>
    <property type="match status" value="1"/>
</dbReference>
<keyword evidence="4 8" id="KW-0479">Metal-binding</keyword>
<gene>
    <name evidence="11" type="primary">nikR</name>
    <name evidence="11" type="ORF">OdinLCB4_006590</name>
</gene>
<protein>
    <recommendedName>
        <fullName evidence="8">Putative nickel-responsive regulator</fullName>
    </recommendedName>
</protein>
<organism evidence="11 12">
    <name type="scientific">Odinarchaeota yellowstonii (strain LCB_4)</name>
    <dbReference type="NCBI Taxonomy" id="1841599"/>
    <lineage>
        <taxon>Archaea</taxon>
        <taxon>Promethearchaeati</taxon>
        <taxon>Candidatus Odinarchaeota</taxon>
        <taxon>Candidatus Odinarchaeia</taxon>
        <taxon>Candidatus Odinarchaeales</taxon>
        <taxon>Candidatus Odinarchaeaceae</taxon>
        <taxon>Candidatus Odinarchaeum</taxon>
    </lineage>
</organism>
<evidence type="ECO:0000256" key="1">
    <source>
        <dbReference type="ARBA" id="ARBA00002339"/>
    </source>
</evidence>
<proteinExistence type="inferred from homology"/>
<dbReference type="NCBIfam" id="NF002169">
    <property type="entry name" value="PRK01002.1"/>
    <property type="match status" value="1"/>
</dbReference>
<comment type="similarity">
    <text evidence="2 8">Belongs to the transcriptional regulatory CopG/NikR family.</text>
</comment>
<dbReference type="GO" id="GO:0010045">
    <property type="term" value="P:response to nickel cation"/>
    <property type="evidence" value="ECO:0007669"/>
    <property type="project" value="InterPro"/>
</dbReference>
<accession>A0AAF0IAN2</accession>
<comment type="function">
    <text evidence="1 8">Transcriptional regulator.</text>
</comment>
<name>A0AAF0IAN2_ODILC</name>
<dbReference type="Gene3D" id="1.10.1220.10">
    <property type="entry name" value="Met repressor-like"/>
    <property type="match status" value="1"/>
</dbReference>
<dbReference type="GO" id="GO:0003700">
    <property type="term" value="F:DNA-binding transcription factor activity"/>
    <property type="evidence" value="ECO:0007669"/>
    <property type="project" value="UniProtKB-UniRule"/>
</dbReference>
<feature type="binding site" evidence="8">
    <location>
        <position position="94"/>
    </location>
    <ligand>
        <name>Ni(2+)</name>
        <dbReference type="ChEBI" id="CHEBI:49786"/>
    </ligand>
</feature>
<comment type="cofactor">
    <cofactor evidence="8">
        <name>Ni(2+)</name>
        <dbReference type="ChEBI" id="CHEBI:49786"/>
    </cofactor>
    <text evidence="8">Binds 1 nickel ion per subunit.</text>
</comment>
<reference evidence="11" key="1">
    <citation type="journal article" date="2017" name="Nature">
        <title>Asgard archaea illuminate the origin of eukaryotic cellular complexity.</title>
        <authorList>
            <person name="Zaremba-Niedzwiedzka K."/>
            <person name="Caceres E.F."/>
            <person name="Saw J.H."/>
            <person name="Backstrom D."/>
            <person name="Juzokaite L."/>
            <person name="Vancaester E."/>
            <person name="Seitz K.W."/>
            <person name="Anantharaman K."/>
            <person name="Starnawski P."/>
            <person name="Kjeldsen K.U."/>
            <person name="Scott M.B."/>
            <person name="Nunoura T."/>
            <person name="Banfield J.F."/>
            <person name="Schramm A."/>
            <person name="Baker B.J."/>
            <person name="Spang A."/>
            <person name="Ettema T.J.G."/>
        </authorList>
    </citation>
    <scope>NUCLEOTIDE SEQUENCE</scope>
    <source>
        <strain evidence="11">LCB_4</strain>
    </source>
</reference>
<sequence>MTDRFVRVSMTLPRELLDEFDEFIKKRKYFKRSEAIRDALRFFVTENRWRYEEDARFIGALLLMYDHDVSGISDYLTHIQHTYHENIKSAVHIHLDKHKCLEILAVEGRGSLLRDLADEIGHRKGVEMSKLVLVK</sequence>
<dbReference type="InterPro" id="IPR014864">
    <property type="entry name" value="TF_NikR_Ni-bd_C"/>
</dbReference>
<dbReference type="InterPro" id="IPR050192">
    <property type="entry name" value="CopG/NikR_regulator"/>
</dbReference>
<dbReference type="Proteomes" id="UP000186851">
    <property type="component" value="Chromosome"/>
</dbReference>
<evidence type="ECO:0000313" key="11">
    <source>
        <dbReference type="EMBL" id="WEU40133.1"/>
    </source>
</evidence>
<evidence type="ECO:0000313" key="12">
    <source>
        <dbReference type="Proteomes" id="UP000186851"/>
    </source>
</evidence>
<evidence type="ECO:0000256" key="2">
    <source>
        <dbReference type="ARBA" id="ARBA00008478"/>
    </source>
</evidence>
<dbReference type="InterPro" id="IPR027271">
    <property type="entry name" value="Acetolactate_synth/TF_NikR_C"/>
</dbReference>
<dbReference type="EMBL" id="CP091871">
    <property type="protein sequence ID" value="WEU40133.1"/>
    <property type="molecule type" value="Genomic_DNA"/>
</dbReference>
<dbReference type="GO" id="GO:0016151">
    <property type="term" value="F:nickel cation binding"/>
    <property type="evidence" value="ECO:0007669"/>
    <property type="project" value="UniProtKB-UniRule"/>
</dbReference>
<evidence type="ECO:0000256" key="5">
    <source>
        <dbReference type="ARBA" id="ARBA00023015"/>
    </source>
</evidence>
<keyword evidence="7 8" id="KW-0804">Transcription</keyword>
<dbReference type="InterPro" id="IPR045865">
    <property type="entry name" value="ACT-like_dom_sf"/>
</dbReference>
<dbReference type="CDD" id="cd22231">
    <property type="entry name" value="RHH_NikR_HicB-like"/>
    <property type="match status" value="1"/>
</dbReference>
<dbReference type="InterPro" id="IPR010985">
    <property type="entry name" value="Ribbon_hlx_hlx"/>
</dbReference>
<evidence type="ECO:0000256" key="8">
    <source>
        <dbReference type="HAMAP-Rule" id="MF_00476"/>
    </source>
</evidence>
<feature type="binding site" evidence="8">
    <location>
        <position position="100"/>
    </location>
    <ligand>
        <name>Ni(2+)</name>
        <dbReference type="ChEBI" id="CHEBI:49786"/>
    </ligand>
</feature>
<dbReference type="AlphaFoldDB" id="A0AAF0IAN2"/>
<dbReference type="SUPFAM" id="SSF47598">
    <property type="entry name" value="Ribbon-helix-helix"/>
    <property type="match status" value="1"/>
</dbReference>
<dbReference type="NCBIfam" id="NF002815">
    <property type="entry name" value="PRK02967.1"/>
    <property type="match status" value="1"/>
</dbReference>
<dbReference type="GO" id="GO:0003677">
    <property type="term" value="F:DNA binding"/>
    <property type="evidence" value="ECO:0007669"/>
    <property type="project" value="UniProtKB-KW"/>
</dbReference>
<dbReference type="InterPro" id="IPR013321">
    <property type="entry name" value="Arc_rbn_hlx_hlx"/>
</dbReference>
<feature type="binding site" evidence="8">
    <location>
        <position position="92"/>
    </location>
    <ligand>
        <name>Ni(2+)</name>
        <dbReference type="ChEBI" id="CHEBI:49786"/>
    </ligand>
</feature>
<evidence type="ECO:0000256" key="4">
    <source>
        <dbReference type="ARBA" id="ARBA00022723"/>
    </source>
</evidence>
<dbReference type="Pfam" id="PF01402">
    <property type="entry name" value="RHH_1"/>
    <property type="match status" value="1"/>
</dbReference>
<dbReference type="PANTHER" id="PTHR34719:SF2">
    <property type="entry name" value="NICKEL-RESPONSIVE REGULATOR"/>
    <property type="match status" value="1"/>
</dbReference>